<organism evidence="1 2">
    <name type="scientific">Daphnia pulex</name>
    <name type="common">Water flea</name>
    <dbReference type="NCBI Taxonomy" id="6669"/>
    <lineage>
        <taxon>Eukaryota</taxon>
        <taxon>Metazoa</taxon>
        <taxon>Ecdysozoa</taxon>
        <taxon>Arthropoda</taxon>
        <taxon>Crustacea</taxon>
        <taxon>Branchiopoda</taxon>
        <taxon>Diplostraca</taxon>
        <taxon>Cladocera</taxon>
        <taxon>Anomopoda</taxon>
        <taxon>Daphniidae</taxon>
        <taxon>Daphnia</taxon>
    </lineage>
</organism>
<dbReference type="KEGG" id="dpx:DAPPUDRAFT_269972"/>
<evidence type="ECO:0000313" key="1">
    <source>
        <dbReference type="EMBL" id="EFX62669.1"/>
    </source>
</evidence>
<name>E9I011_DAPPU</name>
<dbReference type="HOGENOM" id="CLU_2514920_0_0_1"/>
<evidence type="ECO:0000313" key="2">
    <source>
        <dbReference type="Proteomes" id="UP000000305"/>
    </source>
</evidence>
<keyword evidence="2" id="KW-1185">Reference proteome</keyword>
<dbReference type="EMBL" id="GL733452">
    <property type="protein sequence ID" value="EFX62669.1"/>
    <property type="molecule type" value="Genomic_DNA"/>
</dbReference>
<accession>E9I011</accession>
<gene>
    <name evidence="1" type="ORF">DAPPUDRAFT_269972</name>
</gene>
<sequence length="85" mass="9691">MVNVIDVDLEPCLSEAKSLASFVWAVADRRGRKPNTYDENEYKAAWIACVHIAQREYFRTRDCCIGKRQTTTEIVVAPEIGTVDR</sequence>
<dbReference type="Proteomes" id="UP000000305">
    <property type="component" value="Unassembled WGS sequence"/>
</dbReference>
<proteinExistence type="predicted"/>
<dbReference type="OrthoDB" id="10407117at2759"/>
<dbReference type="AlphaFoldDB" id="E9I011"/>
<dbReference type="InParanoid" id="E9I011"/>
<protein>
    <submittedName>
        <fullName evidence="1">Uncharacterized protein</fullName>
    </submittedName>
</protein>
<reference evidence="1 2" key="1">
    <citation type="journal article" date="2011" name="Science">
        <title>The ecoresponsive genome of Daphnia pulex.</title>
        <authorList>
            <person name="Colbourne J.K."/>
            <person name="Pfrender M.E."/>
            <person name="Gilbert D."/>
            <person name="Thomas W.K."/>
            <person name="Tucker A."/>
            <person name="Oakley T.H."/>
            <person name="Tokishita S."/>
            <person name="Aerts A."/>
            <person name="Arnold G.J."/>
            <person name="Basu M.K."/>
            <person name="Bauer D.J."/>
            <person name="Caceres C.E."/>
            <person name="Carmel L."/>
            <person name="Casola C."/>
            <person name="Choi J.H."/>
            <person name="Detter J.C."/>
            <person name="Dong Q."/>
            <person name="Dusheyko S."/>
            <person name="Eads B.D."/>
            <person name="Frohlich T."/>
            <person name="Geiler-Samerotte K.A."/>
            <person name="Gerlach D."/>
            <person name="Hatcher P."/>
            <person name="Jogdeo S."/>
            <person name="Krijgsveld J."/>
            <person name="Kriventseva E.V."/>
            <person name="Kultz D."/>
            <person name="Laforsch C."/>
            <person name="Lindquist E."/>
            <person name="Lopez J."/>
            <person name="Manak J.R."/>
            <person name="Muller J."/>
            <person name="Pangilinan J."/>
            <person name="Patwardhan R.P."/>
            <person name="Pitluck S."/>
            <person name="Pritham E.J."/>
            <person name="Rechtsteiner A."/>
            <person name="Rho M."/>
            <person name="Rogozin I.B."/>
            <person name="Sakarya O."/>
            <person name="Salamov A."/>
            <person name="Schaack S."/>
            <person name="Shapiro H."/>
            <person name="Shiga Y."/>
            <person name="Skalitzky C."/>
            <person name="Smith Z."/>
            <person name="Souvorov A."/>
            <person name="Sung W."/>
            <person name="Tang Z."/>
            <person name="Tsuchiya D."/>
            <person name="Tu H."/>
            <person name="Vos H."/>
            <person name="Wang M."/>
            <person name="Wolf Y.I."/>
            <person name="Yamagata H."/>
            <person name="Yamada T."/>
            <person name="Ye Y."/>
            <person name="Shaw J.R."/>
            <person name="Andrews J."/>
            <person name="Crease T.J."/>
            <person name="Tang H."/>
            <person name="Lucas S.M."/>
            <person name="Robertson H.M."/>
            <person name="Bork P."/>
            <person name="Koonin E.V."/>
            <person name="Zdobnov E.M."/>
            <person name="Grigoriev I.V."/>
            <person name="Lynch M."/>
            <person name="Boore J.L."/>
        </authorList>
    </citation>
    <scope>NUCLEOTIDE SEQUENCE [LARGE SCALE GENOMIC DNA]</scope>
</reference>